<organism evidence="1 2">
    <name type="scientific">Bauhinia variegata</name>
    <name type="common">Purple orchid tree</name>
    <name type="synonym">Phanera variegata</name>
    <dbReference type="NCBI Taxonomy" id="167791"/>
    <lineage>
        <taxon>Eukaryota</taxon>
        <taxon>Viridiplantae</taxon>
        <taxon>Streptophyta</taxon>
        <taxon>Embryophyta</taxon>
        <taxon>Tracheophyta</taxon>
        <taxon>Spermatophyta</taxon>
        <taxon>Magnoliopsida</taxon>
        <taxon>eudicotyledons</taxon>
        <taxon>Gunneridae</taxon>
        <taxon>Pentapetalae</taxon>
        <taxon>rosids</taxon>
        <taxon>fabids</taxon>
        <taxon>Fabales</taxon>
        <taxon>Fabaceae</taxon>
        <taxon>Cercidoideae</taxon>
        <taxon>Cercideae</taxon>
        <taxon>Bauhiniinae</taxon>
        <taxon>Bauhinia</taxon>
    </lineage>
</organism>
<name>A0ACB9MGZ9_BAUVA</name>
<keyword evidence="2" id="KW-1185">Reference proteome</keyword>
<sequence>MCKQSTEWLLGKNDTKSGRRLIVTGNSGDERQWGNYFRVTESQIGGNIYNLEWCPVEVCPFCRFICGTAGGLFEDGKILLALDGNVLPVMFEKKA</sequence>
<protein>
    <submittedName>
        <fullName evidence="1">Uncharacterized protein</fullName>
    </submittedName>
</protein>
<dbReference type="Proteomes" id="UP000828941">
    <property type="component" value="Chromosome 9"/>
</dbReference>
<gene>
    <name evidence="1" type="ORF">L6164_022720</name>
</gene>
<proteinExistence type="predicted"/>
<comment type="caution">
    <text evidence="1">The sequence shown here is derived from an EMBL/GenBank/DDBJ whole genome shotgun (WGS) entry which is preliminary data.</text>
</comment>
<accession>A0ACB9MGZ9</accession>
<dbReference type="EMBL" id="CM039434">
    <property type="protein sequence ID" value="KAI4323085.1"/>
    <property type="molecule type" value="Genomic_DNA"/>
</dbReference>
<evidence type="ECO:0000313" key="2">
    <source>
        <dbReference type="Proteomes" id="UP000828941"/>
    </source>
</evidence>
<evidence type="ECO:0000313" key="1">
    <source>
        <dbReference type="EMBL" id="KAI4323085.1"/>
    </source>
</evidence>
<reference evidence="1 2" key="1">
    <citation type="journal article" date="2022" name="DNA Res.">
        <title>Chromosomal-level genome assembly of the orchid tree Bauhinia variegata (Leguminosae; Cercidoideae) supports the allotetraploid origin hypothesis of Bauhinia.</title>
        <authorList>
            <person name="Zhong Y."/>
            <person name="Chen Y."/>
            <person name="Zheng D."/>
            <person name="Pang J."/>
            <person name="Liu Y."/>
            <person name="Luo S."/>
            <person name="Meng S."/>
            <person name="Qian L."/>
            <person name="Wei D."/>
            <person name="Dai S."/>
            <person name="Zhou R."/>
        </authorList>
    </citation>
    <scope>NUCLEOTIDE SEQUENCE [LARGE SCALE GENOMIC DNA]</scope>
    <source>
        <strain evidence="1">BV-YZ2020</strain>
    </source>
</reference>